<gene>
    <name evidence="2" type="ordered locus">bgla_1g06920</name>
</gene>
<proteinExistence type="predicted"/>
<protein>
    <submittedName>
        <fullName evidence="2">Capsule polysaccharide export protein</fullName>
    </submittedName>
</protein>
<dbReference type="KEGG" id="bgd:bgla_1g06920"/>
<dbReference type="Proteomes" id="UP000008316">
    <property type="component" value="Chromosome 1"/>
</dbReference>
<dbReference type="InterPro" id="IPR007833">
    <property type="entry name" value="Capsule_polysaccharide_synth"/>
</dbReference>
<evidence type="ECO:0000313" key="3">
    <source>
        <dbReference type="Proteomes" id="UP000008316"/>
    </source>
</evidence>
<sequence>MGISHPLHAARHDADRQHCIAASSGDRVPANGLPSGQASDSNGCVGAHRARLRGDGSCLYAGPICGHRDGLPPLSWFRLQAADPASVALVRQLQPLFRTVAANHEEKLPGLRAMMQRVVASDALHVYRQFNALPAKWHEPAERARILLIDEREKTRVDFCTSSHHRHEGFRQLIATASEQDAELWVLRSADAGTGKWLSEKYSLPKGATVLGAAHSLHELLRTTRIVYVLGASEGMAALLANAEVHVFGSPYYAGWGLTEDHATMPERNARPTLESLFEAVFLGVASYLDPQSHHPGSLDAVLDCIELQHSIARRFSDLSSVAGVAFQWWKRPFATPFVTAGGGRLRWVAKPEKLRKGEIAAIWGGRSSAGLAQSSNFFRIEDGFLHSCGLGSDMFAPHSQVIDRRGIYFDASRANDLTAILNETIFSPQEMERAALLRKDIIKYGLTKYNLGRRPPQWRAPSGKRVVLVPGQVADDASIRLGTRGVASSEALLREVRRNRPDAFIVYKPHPDVLSGNRHGLVDADQIADVVDTTSDLISLIDNSDELHTLSSLSGFDALIRGKQVHTYGLPFYAGWGLTQDALPQPWRERRLTLDALVAGVMLRYPLYWDWRLGLFTTPEAVVARLAEQASRPLGRLRGSHTRQFAKILRWCRNVIRHFRWKCKQRDGHD</sequence>
<accession>F2L9A9</accession>
<dbReference type="CDD" id="cd16439">
    <property type="entry name" value="beta_Kdo_transferase_KpsC_2"/>
    <property type="match status" value="1"/>
</dbReference>
<dbReference type="GO" id="GO:0015774">
    <property type="term" value="P:polysaccharide transport"/>
    <property type="evidence" value="ECO:0007669"/>
    <property type="project" value="InterPro"/>
</dbReference>
<dbReference type="EMBL" id="CP002599">
    <property type="protein sequence ID" value="AEA59384.1"/>
    <property type="molecule type" value="Genomic_DNA"/>
</dbReference>
<dbReference type="STRING" id="999541.bgla_1g06920"/>
<reference evidence="2 3" key="1">
    <citation type="journal article" date="2011" name="J. Bacteriol.">
        <title>Complete genome sequence of Burkholderia gladioli BSR3.</title>
        <authorList>
            <person name="Seo Y.S."/>
            <person name="Lim J."/>
            <person name="Choi B.S."/>
            <person name="Kim H."/>
            <person name="Goo E."/>
            <person name="Lee B."/>
            <person name="Lim J.S."/>
            <person name="Choi I.Y."/>
            <person name="Moon J.S."/>
            <person name="Kim J."/>
            <person name="Hwang I."/>
        </authorList>
    </citation>
    <scope>NUCLEOTIDE SEQUENCE [LARGE SCALE GENOMIC DNA]</scope>
    <source>
        <strain evidence="2 3">BSR3</strain>
    </source>
</reference>
<dbReference type="eggNOG" id="COG3563">
    <property type="taxonomic scope" value="Bacteria"/>
</dbReference>
<dbReference type="HOGENOM" id="CLU_025998_0_0_4"/>
<name>F2L9A9_BURGS</name>
<dbReference type="Pfam" id="PF05159">
    <property type="entry name" value="Capsule_synth"/>
    <property type="match status" value="2"/>
</dbReference>
<dbReference type="AlphaFoldDB" id="F2L9A9"/>
<evidence type="ECO:0000256" key="1">
    <source>
        <dbReference type="SAM" id="MobiDB-lite"/>
    </source>
</evidence>
<dbReference type="RefSeq" id="WP_013696740.1">
    <property type="nucleotide sequence ID" value="NC_015381.1"/>
</dbReference>
<feature type="region of interest" description="Disordered" evidence="1">
    <location>
        <begin position="24"/>
        <end position="43"/>
    </location>
</feature>
<keyword evidence="3" id="KW-1185">Reference proteome</keyword>
<evidence type="ECO:0000313" key="2">
    <source>
        <dbReference type="EMBL" id="AEA59384.1"/>
    </source>
</evidence>
<dbReference type="GO" id="GO:0000271">
    <property type="term" value="P:polysaccharide biosynthetic process"/>
    <property type="evidence" value="ECO:0007669"/>
    <property type="project" value="InterPro"/>
</dbReference>
<organism evidence="2 3">
    <name type="scientific">Burkholderia gladioli (strain BSR3)</name>
    <dbReference type="NCBI Taxonomy" id="999541"/>
    <lineage>
        <taxon>Bacteria</taxon>
        <taxon>Pseudomonadati</taxon>
        <taxon>Pseudomonadota</taxon>
        <taxon>Betaproteobacteria</taxon>
        <taxon>Burkholderiales</taxon>
        <taxon>Burkholderiaceae</taxon>
        <taxon>Burkholderia</taxon>
    </lineage>
</organism>